<reference evidence="1 2" key="1">
    <citation type="submission" date="2020-02" db="EMBL/GenBank/DDBJ databases">
        <authorList>
            <person name="Ma Q."/>
            <person name="Huang Y."/>
            <person name="Song X."/>
            <person name="Pei D."/>
        </authorList>
    </citation>
    <scope>NUCLEOTIDE SEQUENCE [LARGE SCALE GENOMIC DNA]</scope>
    <source>
        <strain evidence="1">Sxm20200214</strain>
        <tissue evidence="1">Leaf</tissue>
    </source>
</reference>
<accession>A0A8X7PRP5</accession>
<keyword evidence="2" id="KW-1185">Reference proteome</keyword>
<dbReference type="EMBL" id="JAAMPC010000015">
    <property type="protein sequence ID" value="KAG2255773.1"/>
    <property type="molecule type" value="Genomic_DNA"/>
</dbReference>
<sequence>MASAEEDGYSAPARTCSFSAWRRTSLSRHERWSAMQASTSTGEVGIGAEEVASPISTSELLLSPWEEDM</sequence>
<organism evidence="1 2">
    <name type="scientific">Brassica carinata</name>
    <name type="common">Ethiopian mustard</name>
    <name type="synonym">Abyssinian cabbage</name>
    <dbReference type="NCBI Taxonomy" id="52824"/>
    <lineage>
        <taxon>Eukaryota</taxon>
        <taxon>Viridiplantae</taxon>
        <taxon>Streptophyta</taxon>
        <taxon>Embryophyta</taxon>
        <taxon>Tracheophyta</taxon>
        <taxon>Spermatophyta</taxon>
        <taxon>Magnoliopsida</taxon>
        <taxon>eudicotyledons</taxon>
        <taxon>Gunneridae</taxon>
        <taxon>Pentapetalae</taxon>
        <taxon>rosids</taxon>
        <taxon>malvids</taxon>
        <taxon>Brassicales</taxon>
        <taxon>Brassicaceae</taxon>
        <taxon>Brassiceae</taxon>
        <taxon>Brassica</taxon>
    </lineage>
</organism>
<evidence type="ECO:0000313" key="1">
    <source>
        <dbReference type="EMBL" id="KAG2255773.1"/>
    </source>
</evidence>
<gene>
    <name evidence="1" type="ORF">Bca52824_075067</name>
</gene>
<dbReference type="OrthoDB" id="10335002at2759"/>
<proteinExistence type="predicted"/>
<evidence type="ECO:0000313" key="2">
    <source>
        <dbReference type="Proteomes" id="UP000886595"/>
    </source>
</evidence>
<dbReference type="AlphaFoldDB" id="A0A8X7PRP5"/>
<dbReference type="Proteomes" id="UP000886595">
    <property type="component" value="Unassembled WGS sequence"/>
</dbReference>
<name>A0A8X7PRP5_BRACI</name>
<comment type="caution">
    <text evidence="1">The sequence shown here is derived from an EMBL/GenBank/DDBJ whole genome shotgun (WGS) entry which is preliminary data.</text>
</comment>
<protein>
    <submittedName>
        <fullName evidence="1">Uncharacterized protein</fullName>
    </submittedName>
</protein>